<reference evidence="2 3" key="1">
    <citation type="journal article" date="2016" name="Nat. Commun.">
        <title>Thousands of microbial genomes shed light on interconnected biogeochemical processes in an aquifer system.</title>
        <authorList>
            <person name="Anantharaman K."/>
            <person name="Brown C.T."/>
            <person name="Hug L.A."/>
            <person name="Sharon I."/>
            <person name="Castelle C.J."/>
            <person name="Probst A.J."/>
            <person name="Thomas B.C."/>
            <person name="Singh A."/>
            <person name="Wilkins M.J."/>
            <person name="Karaoz U."/>
            <person name="Brodie E.L."/>
            <person name="Williams K.H."/>
            <person name="Hubbard S.S."/>
            <person name="Banfield J.F."/>
        </authorList>
    </citation>
    <scope>NUCLEOTIDE SEQUENCE [LARGE SCALE GENOMIC DNA]</scope>
</reference>
<dbReference type="STRING" id="1802514.A2955_02420"/>
<accession>A0A1F8AXX1</accession>
<dbReference type="EMBL" id="MGHA01000077">
    <property type="protein sequence ID" value="OGM56587.1"/>
    <property type="molecule type" value="Genomic_DNA"/>
</dbReference>
<feature type="transmembrane region" description="Helical" evidence="1">
    <location>
        <begin position="352"/>
        <end position="372"/>
    </location>
</feature>
<evidence type="ECO:0008006" key="4">
    <source>
        <dbReference type="Google" id="ProtNLM"/>
    </source>
</evidence>
<protein>
    <recommendedName>
        <fullName evidence="4">Membrane protein 6-pyruvoyl-tetrahydropterin synthase-related domain-containing protein</fullName>
    </recommendedName>
</protein>
<feature type="transmembrane region" description="Helical" evidence="1">
    <location>
        <begin position="282"/>
        <end position="301"/>
    </location>
</feature>
<feature type="transmembrane region" description="Helical" evidence="1">
    <location>
        <begin position="308"/>
        <end position="325"/>
    </location>
</feature>
<keyword evidence="1" id="KW-1133">Transmembrane helix</keyword>
<sequence length="923" mass="105300">MKRNSYILLVILLVLTFWKFFIPGPKVANDFPYIFSDSLKESFQLPSTWISKGGEGMGEPGVLTMWSWPIDFLYGLGGKIGISFEILEKFLGALLVIVLGVLSIQKLLNKFGVKGEAAFVASLFYLTSSYMILLIDGGQLQIAIAYSFFPLVFVWMSEGIEGGLKNKIIGGLGISLLGFLDIRFVYVFLLLLAIWVFYNSLFLRKENVLSWVKNVITSGLVSLFVFVGLHFYWILPLVMGRGASLNSNLTRLTQVTSLGFTNIGHALFLLQPHWFKNVFGKITQLRVEFIIIPILAFLAPVLKRSKNVGFWLFVALIGIFLVKGANPPLQDIYNWLFANIPGFSLFRDSTKFFFLVALSYSVLIGITVEELGKRLSWKIENGRWKTIFVPLLLTSYFLLLIHPVWLSKMTGTFSEPMYKEEFLKAADILKKDDNFGRIFWIPSRASLGFASPAHPSVEAGRFISKRPFAIGIVGDYEVFNFLREAPFMGEIFKIAGIKYIAYPYPDTRREELNEDNVSYYNTFLDQLSNLPWIEKRLQEPPVTLLETKENKDRLFLVDNTYCVVGSDGIYSDLVSIENFDLSKNGLIFLEEKPGMGNMLKDTPCTYLMYDKEVIDLSATFIDQSKFIFPANYLSNSPSETKGSSGWWKRETSDFVWWRNFLQQKYSIDNLDFDFGGGWAVAEGSKELEVRSEKLETGNVLLVRVMRGKRGEKVAFYQGEDKIGEIITKIEIPEKVHLKLTGTINIPDQLFEYDKADFRWFEVGNLTDNGFLSIKAEGDINVVNSIAVVPENQWVSINESIDRYNIAQWSKLTVSQKQELFKVDNHTAISYEKLSPTHYKVKINEIKRPVTLAFSETFDSLWQLEGRSSYSLYSIINGFYVEKDGDYDVYFSPQKYVLPGFIISGLTLVTCLLCIKFFERNRTS</sequence>
<name>A0A1F8AXX1_9BACT</name>
<feature type="transmembrane region" description="Helical" evidence="1">
    <location>
        <begin position="895"/>
        <end position="917"/>
    </location>
</feature>
<keyword evidence="1" id="KW-0812">Transmembrane</keyword>
<proteinExistence type="predicted"/>
<feature type="transmembrane region" description="Helical" evidence="1">
    <location>
        <begin position="168"/>
        <end position="198"/>
    </location>
</feature>
<organism evidence="2 3">
    <name type="scientific">Candidatus Woesebacteria bacterium RIFCSPLOWO2_01_FULL_37_19</name>
    <dbReference type="NCBI Taxonomy" id="1802514"/>
    <lineage>
        <taxon>Bacteria</taxon>
        <taxon>Candidatus Woeseibacteriota</taxon>
    </lineage>
</organism>
<evidence type="ECO:0000256" key="1">
    <source>
        <dbReference type="SAM" id="Phobius"/>
    </source>
</evidence>
<dbReference type="Proteomes" id="UP000177501">
    <property type="component" value="Unassembled WGS sequence"/>
</dbReference>
<dbReference type="AlphaFoldDB" id="A0A1F8AXX1"/>
<evidence type="ECO:0000313" key="3">
    <source>
        <dbReference type="Proteomes" id="UP000177501"/>
    </source>
</evidence>
<comment type="caution">
    <text evidence="2">The sequence shown here is derived from an EMBL/GenBank/DDBJ whole genome shotgun (WGS) entry which is preliminary data.</text>
</comment>
<evidence type="ECO:0000313" key="2">
    <source>
        <dbReference type="EMBL" id="OGM56587.1"/>
    </source>
</evidence>
<feature type="transmembrane region" description="Helical" evidence="1">
    <location>
        <begin position="384"/>
        <end position="406"/>
    </location>
</feature>
<gene>
    <name evidence="2" type="ORF">A2955_02420</name>
</gene>
<feature type="transmembrane region" description="Helical" evidence="1">
    <location>
        <begin position="90"/>
        <end position="108"/>
    </location>
</feature>
<feature type="transmembrane region" description="Helical" evidence="1">
    <location>
        <begin position="218"/>
        <end position="240"/>
    </location>
</feature>
<keyword evidence="1" id="KW-0472">Membrane</keyword>